<gene>
    <name evidence="1" type="ORF">NTA49_12500</name>
</gene>
<reference evidence="1" key="1">
    <citation type="submission" date="2022-07" db="EMBL/GenBank/DDBJ databases">
        <title>Pseudosulfitobacter sp. strain AP-MA-4, whole genome sequence.</title>
        <authorList>
            <person name="Jiang Y."/>
        </authorList>
    </citation>
    <scope>NUCLEOTIDE SEQUENCE</scope>
    <source>
        <strain evidence="1">AP-MA-4</strain>
    </source>
</reference>
<evidence type="ECO:0000313" key="2">
    <source>
        <dbReference type="Proteomes" id="UP001165396"/>
    </source>
</evidence>
<evidence type="ECO:0000313" key="1">
    <source>
        <dbReference type="EMBL" id="MCR8827357.1"/>
    </source>
</evidence>
<accession>A0ABT1Z2J6</accession>
<organism evidence="1 2">
    <name type="scientific">Pseudosulfitobacter koreensis</name>
    <dbReference type="NCBI Taxonomy" id="2968472"/>
    <lineage>
        <taxon>Bacteria</taxon>
        <taxon>Pseudomonadati</taxon>
        <taxon>Pseudomonadota</taxon>
        <taxon>Alphaproteobacteria</taxon>
        <taxon>Rhodobacterales</taxon>
        <taxon>Roseobacteraceae</taxon>
        <taxon>Pseudosulfitobacter</taxon>
    </lineage>
</organism>
<protein>
    <submittedName>
        <fullName evidence="1">Uncharacterized protein</fullName>
    </submittedName>
</protein>
<name>A0ABT1Z2J6_9RHOB</name>
<keyword evidence="2" id="KW-1185">Reference proteome</keyword>
<sequence length="337" mass="37087">MADVGKTKISVERKINPFGETKTKKAPDWFKARPGAESAVSDLTFKRTMELDPRKWKKKVIEDGIYAVARYELSLFSTALGGLEKDILNARPKERKKAKFLRNDKDETPDEKKALDDAETQVRKLFKKMSSQIDDKVSVALDEIESDKGDNKKALAGGKDALKKFDTLNTSGMFSKLTSQVVKAIYMLGVEIEKSGDEADKLAFKKAATTLDKVKKDYDGTARTTKTVASYLLTQGKKMATDTKADPELQEIGKMISKSGKVNTSLTKLSGTIDTYEKSLDGTIAFVKGGTSTASAAKSWATRFGNEHKSKDKAVAEAVKSVKLVSKKFNEAARKVK</sequence>
<dbReference type="Proteomes" id="UP001165396">
    <property type="component" value="Unassembled WGS sequence"/>
</dbReference>
<dbReference type="RefSeq" id="WP_258295128.1">
    <property type="nucleotide sequence ID" value="NZ_JANKJG010000009.1"/>
</dbReference>
<dbReference type="EMBL" id="JANKJG010000009">
    <property type="protein sequence ID" value="MCR8827357.1"/>
    <property type="molecule type" value="Genomic_DNA"/>
</dbReference>
<proteinExistence type="predicted"/>
<comment type="caution">
    <text evidence="1">The sequence shown here is derived from an EMBL/GenBank/DDBJ whole genome shotgun (WGS) entry which is preliminary data.</text>
</comment>